<reference evidence="1" key="1">
    <citation type="submission" date="2020-07" db="EMBL/GenBank/DDBJ databases">
        <title>Severe corrosion of carbon steel in oil field produced water can be linked to methanogenic archaea containing a special type of NiFe hydrogenase.</title>
        <authorList>
            <person name="Lahme S."/>
            <person name="Mand J."/>
            <person name="Longwell J."/>
            <person name="Smith R."/>
            <person name="Enning D."/>
        </authorList>
    </citation>
    <scope>NUCLEOTIDE SEQUENCE</scope>
    <source>
        <strain evidence="1">MIC098Bin6</strain>
    </source>
</reference>
<accession>A0A931CWS4</accession>
<proteinExistence type="predicted"/>
<dbReference type="InterPro" id="IPR012349">
    <property type="entry name" value="Split_barrel_FMN-bd"/>
</dbReference>
<dbReference type="EMBL" id="JACCQK010000118">
    <property type="protein sequence ID" value="MBG0778829.1"/>
    <property type="molecule type" value="Genomic_DNA"/>
</dbReference>
<evidence type="ECO:0000313" key="1">
    <source>
        <dbReference type="EMBL" id="MBG0778829.1"/>
    </source>
</evidence>
<evidence type="ECO:0000313" key="2">
    <source>
        <dbReference type="Proteomes" id="UP000706172"/>
    </source>
</evidence>
<protein>
    <submittedName>
        <fullName evidence="1">Pyridoxamine 5'-phosphate oxidase family protein</fullName>
    </submittedName>
</protein>
<dbReference type="SUPFAM" id="SSF50475">
    <property type="entry name" value="FMN-binding split barrel"/>
    <property type="match status" value="1"/>
</dbReference>
<gene>
    <name evidence="1" type="ORF">H0S81_02745</name>
</gene>
<name>A0A931CWS4_9BACT</name>
<dbReference type="AlphaFoldDB" id="A0A931CWS4"/>
<dbReference type="Gene3D" id="2.30.110.10">
    <property type="entry name" value="Electron Transport, Fmn-binding Protein, Chain A"/>
    <property type="match status" value="1"/>
</dbReference>
<sequence length="152" mass="17279">MPSSQPKNRFQELIDAVWTMTLATSGETGPWSAPVYYLYREKRFYFFSSPASRHILEGDGRPCAASIFRVHERVDHLEGIQMSGVIHSQKPGIRTTSAAGAYARRFGIPVPGADFLTFFQNAFHARLYAFLPDQVYHMDNRKGFGNREMITL</sequence>
<organism evidence="1 2">
    <name type="scientific">Desulfotignum balticum</name>
    <dbReference type="NCBI Taxonomy" id="115781"/>
    <lineage>
        <taxon>Bacteria</taxon>
        <taxon>Pseudomonadati</taxon>
        <taxon>Thermodesulfobacteriota</taxon>
        <taxon>Desulfobacteria</taxon>
        <taxon>Desulfobacterales</taxon>
        <taxon>Desulfobacteraceae</taxon>
        <taxon>Desulfotignum</taxon>
    </lineage>
</organism>
<comment type="caution">
    <text evidence="1">The sequence shown here is derived from an EMBL/GenBank/DDBJ whole genome shotgun (WGS) entry which is preliminary data.</text>
</comment>
<dbReference type="Proteomes" id="UP000706172">
    <property type="component" value="Unassembled WGS sequence"/>
</dbReference>